<dbReference type="PROSITE" id="PS51352">
    <property type="entry name" value="THIOREDOXIN_2"/>
    <property type="match status" value="1"/>
</dbReference>
<keyword evidence="2" id="KW-0201">Cytochrome c-type biogenesis</keyword>
<dbReference type="PANTHER" id="PTHR42852:SF6">
    <property type="entry name" value="THIOL:DISULFIDE INTERCHANGE PROTEIN DSBE"/>
    <property type="match status" value="1"/>
</dbReference>
<accession>A0A8J2VJ59</accession>
<reference evidence="8" key="2">
    <citation type="submission" date="2020-09" db="EMBL/GenBank/DDBJ databases">
        <authorList>
            <person name="Sun Q."/>
            <person name="Zhou Y."/>
        </authorList>
    </citation>
    <scope>NUCLEOTIDE SEQUENCE</scope>
    <source>
        <strain evidence="8">CGMCC 1.15179</strain>
    </source>
</reference>
<proteinExistence type="predicted"/>
<dbReference type="InterPro" id="IPR013766">
    <property type="entry name" value="Thioredoxin_domain"/>
</dbReference>
<feature type="domain" description="Thioredoxin" evidence="7">
    <location>
        <begin position="37"/>
        <end position="175"/>
    </location>
</feature>
<dbReference type="PANTHER" id="PTHR42852">
    <property type="entry name" value="THIOL:DISULFIDE INTERCHANGE PROTEIN DSBE"/>
    <property type="match status" value="1"/>
</dbReference>
<dbReference type="InterPro" id="IPR036249">
    <property type="entry name" value="Thioredoxin-like_sf"/>
</dbReference>
<gene>
    <name evidence="8" type="primary">resA</name>
    <name evidence="8" type="ORF">GCM10011571_26030</name>
</gene>
<evidence type="ECO:0000256" key="1">
    <source>
        <dbReference type="ARBA" id="ARBA00004196"/>
    </source>
</evidence>
<protein>
    <submittedName>
        <fullName evidence="8">Thiol-disulfide oxidoreductase ResA</fullName>
    </submittedName>
</protein>
<comment type="subcellular location">
    <subcellularLocation>
        <location evidence="1">Cell envelope</location>
    </subcellularLocation>
</comment>
<evidence type="ECO:0000256" key="2">
    <source>
        <dbReference type="ARBA" id="ARBA00022748"/>
    </source>
</evidence>
<dbReference type="EMBL" id="BMHQ01000009">
    <property type="protein sequence ID" value="GGE22758.1"/>
    <property type="molecule type" value="Genomic_DNA"/>
</dbReference>
<dbReference type="GO" id="GO:0016209">
    <property type="term" value="F:antioxidant activity"/>
    <property type="evidence" value="ECO:0007669"/>
    <property type="project" value="InterPro"/>
</dbReference>
<dbReference type="NCBIfam" id="NF002854">
    <property type="entry name" value="PRK03147.1"/>
    <property type="match status" value="1"/>
</dbReference>
<evidence type="ECO:0000313" key="9">
    <source>
        <dbReference type="Proteomes" id="UP000625210"/>
    </source>
</evidence>
<dbReference type="Proteomes" id="UP000625210">
    <property type="component" value="Unassembled WGS sequence"/>
</dbReference>
<keyword evidence="6" id="KW-0472">Membrane</keyword>
<keyword evidence="6" id="KW-0812">Transmembrane</keyword>
<dbReference type="SUPFAM" id="SSF52833">
    <property type="entry name" value="Thioredoxin-like"/>
    <property type="match status" value="1"/>
</dbReference>
<dbReference type="GO" id="GO:0016491">
    <property type="term" value="F:oxidoreductase activity"/>
    <property type="evidence" value="ECO:0007669"/>
    <property type="project" value="InterPro"/>
</dbReference>
<reference evidence="8" key="1">
    <citation type="journal article" date="2014" name="Int. J. Syst. Evol. Microbiol.">
        <title>Complete genome sequence of Corynebacterium casei LMG S-19264T (=DSM 44701T), isolated from a smear-ripened cheese.</title>
        <authorList>
            <consortium name="US DOE Joint Genome Institute (JGI-PGF)"/>
            <person name="Walter F."/>
            <person name="Albersmeier A."/>
            <person name="Kalinowski J."/>
            <person name="Ruckert C."/>
        </authorList>
    </citation>
    <scope>NUCLEOTIDE SEQUENCE</scope>
    <source>
        <strain evidence="8">CGMCC 1.15179</strain>
    </source>
</reference>
<keyword evidence="6" id="KW-1133">Transmembrane helix</keyword>
<dbReference type="AlphaFoldDB" id="A0A8J2VJ59"/>
<keyword evidence="4" id="KW-1015">Disulfide bond</keyword>
<dbReference type="GO" id="GO:0030313">
    <property type="term" value="C:cell envelope"/>
    <property type="evidence" value="ECO:0007669"/>
    <property type="project" value="UniProtKB-SubCell"/>
</dbReference>
<comment type="caution">
    <text evidence="8">The sequence shown here is derived from an EMBL/GenBank/DDBJ whole genome shotgun (WGS) entry which is preliminary data.</text>
</comment>
<feature type="transmembrane region" description="Helical" evidence="6">
    <location>
        <begin position="12"/>
        <end position="29"/>
    </location>
</feature>
<evidence type="ECO:0000256" key="5">
    <source>
        <dbReference type="ARBA" id="ARBA00023284"/>
    </source>
</evidence>
<dbReference type="GO" id="GO:0017004">
    <property type="term" value="P:cytochrome complex assembly"/>
    <property type="evidence" value="ECO:0007669"/>
    <property type="project" value="UniProtKB-KW"/>
</dbReference>
<evidence type="ECO:0000259" key="7">
    <source>
        <dbReference type="PROSITE" id="PS51352"/>
    </source>
</evidence>
<evidence type="ECO:0000256" key="3">
    <source>
        <dbReference type="ARBA" id="ARBA00022968"/>
    </source>
</evidence>
<dbReference type="InterPro" id="IPR000866">
    <property type="entry name" value="AhpC/TSA"/>
</dbReference>
<dbReference type="CDD" id="cd02966">
    <property type="entry name" value="TlpA_like_family"/>
    <property type="match status" value="1"/>
</dbReference>
<keyword evidence="9" id="KW-1185">Reference proteome</keyword>
<dbReference type="Pfam" id="PF00578">
    <property type="entry name" value="AhpC-TSA"/>
    <property type="match status" value="1"/>
</dbReference>
<dbReference type="InterPro" id="IPR050553">
    <property type="entry name" value="Thioredoxin_ResA/DsbE_sf"/>
</dbReference>
<dbReference type="Gene3D" id="3.40.30.10">
    <property type="entry name" value="Glutaredoxin"/>
    <property type="match status" value="1"/>
</dbReference>
<keyword evidence="5" id="KW-0676">Redox-active center</keyword>
<evidence type="ECO:0000256" key="4">
    <source>
        <dbReference type="ARBA" id="ARBA00023157"/>
    </source>
</evidence>
<dbReference type="RefSeq" id="WP_188648323.1">
    <property type="nucleotide sequence ID" value="NZ_BMHQ01000009.1"/>
</dbReference>
<sequence length="178" mass="20109">MNKQTRYWLRRILFLVMAGLVAFALYQSMDQGKQKGLEEGQPVPDFTLKTLDGKELKLSDLRGKGVLLNFWASWCKPCREEMPAIQSVYEKYKGKGFVVVGVNIAETEVAVQGFTHQLELTFPVVLDRDRKVTRLYQIGPIPSSLFIGPDGSIQRKVSGQMDEGLIEGYTQEILPKNP</sequence>
<name>A0A8J2VJ59_9BACL</name>
<keyword evidence="3" id="KW-0735">Signal-anchor</keyword>
<organism evidence="8 9">
    <name type="scientific">Marinithermofilum abyssi</name>
    <dbReference type="NCBI Taxonomy" id="1571185"/>
    <lineage>
        <taxon>Bacteria</taxon>
        <taxon>Bacillati</taxon>
        <taxon>Bacillota</taxon>
        <taxon>Bacilli</taxon>
        <taxon>Bacillales</taxon>
        <taxon>Thermoactinomycetaceae</taxon>
        <taxon>Marinithermofilum</taxon>
    </lineage>
</organism>
<evidence type="ECO:0000256" key="6">
    <source>
        <dbReference type="SAM" id="Phobius"/>
    </source>
</evidence>
<evidence type="ECO:0000313" key="8">
    <source>
        <dbReference type="EMBL" id="GGE22758.1"/>
    </source>
</evidence>